<name>A0ABW4S7L2_9RHOB</name>
<dbReference type="InterPro" id="IPR050793">
    <property type="entry name" value="CMP-NeuNAc_synthase"/>
</dbReference>
<dbReference type="EMBL" id="JBHUGH010000012">
    <property type="protein sequence ID" value="MFD1913521.1"/>
    <property type="molecule type" value="Genomic_DNA"/>
</dbReference>
<accession>A0ABW4S7L2</accession>
<dbReference type="GO" id="GO:0016779">
    <property type="term" value="F:nucleotidyltransferase activity"/>
    <property type="evidence" value="ECO:0007669"/>
    <property type="project" value="UniProtKB-KW"/>
</dbReference>
<sequence>MTGLVAIVPVRGGSKGLPGKNTRLLAGKPLYRHALDQGLALGARCILTTDIPDLLATDHGPGVTALARPAELARDDTPMDPVLDHAMRSFDGTATVVLLQATSPLRAPDDIRAAITLHAGGAFDLVMTVTETSSTILKYGMMRDGAFQPVAGADYCFMNRQALPPVYRPNGAVYVFDADWFRRNGRLATDRIGAVEMPAARAQDIDTEEDFRRAEATLGAGT</sequence>
<dbReference type="PANTHER" id="PTHR21485:SF6">
    <property type="entry name" value="N-ACYLNEURAMINATE CYTIDYLYLTRANSFERASE-RELATED"/>
    <property type="match status" value="1"/>
</dbReference>
<dbReference type="SUPFAM" id="SSF53448">
    <property type="entry name" value="Nucleotide-diphospho-sugar transferases"/>
    <property type="match status" value="1"/>
</dbReference>
<reference evidence="2" key="1">
    <citation type="journal article" date="2019" name="Int. J. Syst. Evol. Microbiol.">
        <title>The Global Catalogue of Microorganisms (GCM) 10K type strain sequencing project: providing services to taxonomists for standard genome sequencing and annotation.</title>
        <authorList>
            <consortium name="The Broad Institute Genomics Platform"/>
            <consortium name="The Broad Institute Genome Sequencing Center for Infectious Disease"/>
            <person name="Wu L."/>
            <person name="Ma J."/>
        </authorList>
    </citation>
    <scope>NUCLEOTIDE SEQUENCE [LARGE SCALE GENOMIC DNA]</scope>
    <source>
        <strain evidence="2">CGMCC 4.7242</strain>
    </source>
</reference>
<dbReference type="InterPro" id="IPR003329">
    <property type="entry name" value="Cytidylyl_trans"/>
</dbReference>
<dbReference type="Proteomes" id="UP001597353">
    <property type="component" value="Unassembled WGS sequence"/>
</dbReference>
<evidence type="ECO:0000313" key="1">
    <source>
        <dbReference type="EMBL" id="MFD1913521.1"/>
    </source>
</evidence>
<keyword evidence="2" id="KW-1185">Reference proteome</keyword>
<dbReference type="InterPro" id="IPR029044">
    <property type="entry name" value="Nucleotide-diphossugar_trans"/>
</dbReference>
<proteinExistence type="predicted"/>
<dbReference type="Gene3D" id="3.90.550.10">
    <property type="entry name" value="Spore Coat Polysaccharide Biosynthesis Protein SpsA, Chain A"/>
    <property type="match status" value="1"/>
</dbReference>
<protein>
    <submittedName>
        <fullName evidence="1">Cytidylyltransferase domain-containing protein</fullName>
    </submittedName>
</protein>
<gene>
    <name evidence="1" type="ORF">ACFSGJ_15010</name>
</gene>
<dbReference type="Pfam" id="PF02348">
    <property type="entry name" value="CTP_transf_3"/>
    <property type="match status" value="1"/>
</dbReference>
<dbReference type="CDD" id="cd02513">
    <property type="entry name" value="CMP-NeuAc_Synthase"/>
    <property type="match status" value="1"/>
</dbReference>
<dbReference type="RefSeq" id="WP_390263507.1">
    <property type="nucleotide sequence ID" value="NZ_JBHUGH010000012.1"/>
</dbReference>
<dbReference type="PANTHER" id="PTHR21485">
    <property type="entry name" value="HAD SUPERFAMILY MEMBERS CMAS AND KDSC"/>
    <property type="match status" value="1"/>
</dbReference>
<comment type="caution">
    <text evidence="1">The sequence shown here is derived from an EMBL/GenBank/DDBJ whole genome shotgun (WGS) entry which is preliminary data.</text>
</comment>
<keyword evidence="1" id="KW-0808">Transferase</keyword>
<keyword evidence="1" id="KW-0548">Nucleotidyltransferase</keyword>
<evidence type="ECO:0000313" key="2">
    <source>
        <dbReference type="Proteomes" id="UP001597353"/>
    </source>
</evidence>
<organism evidence="1 2">
    <name type="scientific">Halodurantibacterium flavum</name>
    <dbReference type="NCBI Taxonomy" id="1382802"/>
    <lineage>
        <taxon>Bacteria</taxon>
        <taxon>Pseudomonadati</taxon>
        <taxon>Pseudomonadota</taxon>
        <taxon>Alphaproteobacteria</taxon>
        <taxon>Rhodobacterales</taxon>
        <taxon>Paracoccaceae</taxon>
        <taxon>Halodurantibacterium</taxon>
    </lineage>
</organism>